<proteinExistence type="predicted"/>
<organism evidence="1 2">
    <name type="scientific">Coniosporium uncinatum</name>
    <dbReference type="NCBI Taxonomy" id="93489"/>
    <lineage>
        <taxon>Eukaryota</taxon>
        <taxon>Fungi</taxon>
        <taxon>Dikarya</taxon>
        <taxon>Ascomycota</taxon>
        <taxon>Pezizomycotina</taxon>
        <taxon>Dothideomycetes</taxon>
        <taxon>Dothideomycetes incertae sedis</taxon>
        <taxon>Coniosporium</taxon>
    </lineage>
</organism>
<keyword evidence="2" id="KW-1185">Reference proteome</keyword>
<reference evidence="1" key="1">
    <citation type="submission" date="2024-09" db="EMBL/GenBank/DDBJ databases">
        <title>Black Yeasts Isolated from many extreme environments.</title>
        <authorList>
            <person name="Coleine C."/>
            <person name="Stajich J.E."/>
            <person name="Selbmann L."/>
        </authorList>
    </citation>
    <scope>NUCLEOTIDE SEQUENCE</scope>
    <source>
        <strain evidence="1">CCFEE 5737</strain>
    </source>
</reference>
<gene>
    <name evidence="1" type="ORF">LTS18_003747</name>
</gene>
<accession>A0ACC3DTB9</accession>
<evidence type="ECO:0000313" key="2">
    <source>
        <dbReference type="Proteomes" id="UP001186974"/>
    </source>
</evidence>
<name>A0ACC3DTB9_9PEZI</name>
<dbReference type="EMBL" id="JAWDJW010000885">
    <property type="protein sequence ID" value="KAK3079850.1"/>
    <property type="molecule type" value="Genomic_DNA"/>
</dbReference>
<protein>
    <submittedName>
        <fullName evidence="1">Uncharacterized protein</fullName>
    </submittedName>
</protein>
<dbReference type="Proteomes" id="UP001186974">
    <property type="component" value="Unassembled WGS sequence"/>
</dbReference>
<comment type="caution">
    <text evidence="1">The sequence shown here is derived from an EMBL/GenBank/DDBJ whole genome shotgun (WGS) entry which is preliminary data.</text>
</comment>
<evidence type="ECO:0000313" key="1">
    <source>
        <dbReference type="EMBL" id="KAK3079850.1"/>
    </source>
</evidence>
<sequence>MRLPLRVLTHNIRYATSSPFPNEKPWTDRFPHIVNQLMYHTRLSNGRNTGHVIDAENSDFGHDTAAASFISLQEVLHGQLNDILSSLNDIPRSEYPGTLPDGPFWAHIGVAREDGKKKGEYSPILYPVRIFNLLYFENIWLSPAPQKPSKGWDAGSERILTTGVFEHKASKQRIAVFNTHLDNAGSEARAKSIGIILNSIEQIRTKWAPKYGTGSRQPSSGCHKLNYILTGDFNSFPTQEAYMAIAASDTMVDTHEAIPEFHRYGDEITFTGFQPDTDVDKDEIGRIDFVFLGPKESVSGQRQIPQSETAWQIEGYTVLPNVGDDGVFSSDHRAVVADAMLRL</sequence>